<keyword evidence="2" id="KW-1185">Reference proteome</keyword>
<name>A0A926VCZ8_9CYAN</name>
<reference evidence="1" key="2">
    <citation type="submission" date="2020-08" db="EMBL/GenBank/DDBJ databases">
        <authorList>
            <person name="Chen M."/>
            <person name="Teng W."/>
            <person name="Zhao L."/>
            <person name="Hu C."/>
            <person name="Zhou Y."/>
            <person name="Han B."/>
            <person name="Song L."/>
            <person name="Shu W."/>
        </authorList>
    </citation>
    <scope>NUCLEOTIDE SEQUENCE</scope>
    <source>
        <strain evidence="1">FACHB-1375</strain>
    </source>
</reference>
<comment type="caution">
    <text evidence="1">The sequence shown here is derived from an EMBL/GenBank/DDBJ whole genome shotgun (WGS) entry which is preliminary data.</text>
</comment>
<sequence length="77" mass="8744">MKKAKLAVKNTRQQIELKSLAALFILQALLISVEGNYRVYQGYPPLDAVLWMLTEGTSLIIKVRRAGILDEEKRKSN</sequence>
<proteinExistence type="predicted"/>
<evidence type="ECO:0000313" key="2">
    <source>
        <dbReference type="Proteomes" id="UP000641646"/>
    </source>
</evidence>
<dbReference type="EMBL" id="JACJPW010000018">
    <property type="protein sequence ID" value="MBD2181260.1"/>
    <property type="molecule type" value="Genomic_DNA"/>
</dbReference>
<reference evidence="1" key="1">
    <citation type="journal article" date="2015" name="ISME J.">
        <title>Draft Genome Sequence of Streptomyces incarnatus NRRL8089, which Produces the Nucleoside Antibiotic Sinefungin.</title>
        <authorList>
            <person name="Oshima K."/>
            <person name="Hattori M."/>
            <person name="Shimizu H."/>
            <person name="Fukuda K."/>
            <person name="Nemoto M."/>
            <person name="Inagaki K."/>
            <person name="Tamura T."/>
        </authorList>
    </citation>
    <scope>NUCLEOTIDE SEQUENCE</scope>
    <source>
        <strain evidence="1">FACHB-1375</strain>
    </source>
</reference>
<dbReference type="RefSeq" id="WP_190464025.1">
    <property type="nucleotide sequence ID" value="NZ_JACJPW010000018.1"/>
</dbReference>
<organism evidence="1 2">
    <name type="scientific">Aerosakkonema funiforme FACHB-1375</name>
    <dbReference type="NCBI Taxonomy" id="2949571"/>
    <lineage>
        <taxon>Bacteria</taxon>
        <taxon>Bacillati</taxon>
        <taxon>Cyanobacteriota</taxon>
        <taxon>Cyanophyceae</taxon>
        <taxon>Oscillatoriophycideae</taxon>
        <taxon>Aerosakkonematales</taxon>
        <taxon>Aerosakkonemataceae</taxon>
        <taxon>Aerosakkonema</taxon>
    </lineage>
</organism>
<evidence type="ECO:0000313" key="1">
    <source>
        <dbReference type="EMBL" id="MBD2181260.1"/>
    </source>
</evidence>
<protein>
    <submittedName>
        <fullName evidence="1">Uncharacterized protein</fullName>
    </submittedName>
</protein>
<dbReference type="Proteomes" id="UP000641646">
    <property type="component" value="Unassembled WGS sequence"/>
</dbReference>
<dbReference type="AlphaFoldDB" id="A0A926VCZ8"/>
<accession>A0A926VCZ8</accession>
<gene>
    <name evidence="1" type="ORF">H6G03_09110</name>
</gene>